<feature type="active site" description="Proton acceptor" evidence="7">
    <location>
        <position position="351"/>
    </location>
</feature>
<dbReference type="InterPro" id="IPR002155">
    <property type="entry name" value="Thiolase"/>
</dbReference>
<evidence type="ECO:0000313" key="12">
    <source>
        <dbReference type="Proteomes" id="UP000650511"/>
    </source>
</evidence>
<evidence type="ECO:0000256" key="2">
    <source>
        <dbReference type="ARBA" id="ARBA00012705"/>
    </source>
</evidence>
<protein>
    <recommendedName>
        <fullName evidence="6">Probable acetyl-CoA acetyltransferase</fullName>
        <ecNumber evidence="2">2.3.1.9</ecNumber>
    </recommendedName>
    <alternativeName>
        <fullName evidence="5">Acetoacetyl-CoA thiolase</fullName>
    </alternativeName>
</protein>
<dbReference type="InterPro" id="IPR020610">
    <property type="entry name" value="Thiolase_AS"/>
</dbReference>
<evidence type="ECO:0000256" key="4">
    <source>
        <dbReference type="ARBA" id="ARBA00023315"/>
    </source>
</evidence>
<feature type="active site" description="Proton acceptor" evidence="7">
    <location>
        <position position="381"/>
    </location>
</feature>
<organism evidence="11 12">
    <name type="scientific">Egicoccus halophilus</name>
    <dbReference type="NCBI Taxonomy" id="1670830"/>
    <lineage>
        <taxon>Bacteria</taxon>
        <taxon>Bacillati</taxon>
        <taxon>Actinomycetota</taxon>
        <taxon>Nitriliruptoria</taxon>
        <taxon>Egicoccales</taxon>
        <taxon>Egicoccaceae</taxon>
        <taxon>Egicoccus</taxon>
    </lineage>
</organism>
<evidence type="ECO:0000256" key="5">
    <source>
        <dbReference type="ARBA" id="ARBA00030755"/>
    </source>
</evidence>
<dbReference type="Gene3D" id="3.40.47.10">
    <property type="match status" value="2"/>
</dbReference>
<dbReference type="NCBIfam" id="TIGR01930">
    <property type="entry name" value="AcCoA-C-Actrans"/>
    <property type="match status" value="1"/>
</dbReference>
<evidence type="ECO:0000259" key="9">
    <source>
        <dbReference type="Pfam" id="PF00108"/>
    </source>
</evidence>
<evidence type="ECO:0000259" key="10">
    <source>
        <dbReference type="Pfam" id="PF02803"/>
    </source>
</evidence>
<dbReference type="Pfam" id="PF00108">
    <property type="entry name" value="Thiolase_N"/>
    <property type="match status" value="1"/>
</dbReference>
<dbReference type="InterPro" id="IPR020613">
    <property type="entry name" value="Thiolase_CS"/>
</dbReference>
<dbReference type="EMBL" id="BMHA01000002">
    <property type="protein sequence ID" value="GGI04201.1"/>
    <property type="molecule type" value="Genomic_DNA"/>
</dbReference>
<keyword evidence="12" id="KW-1185">Reference proteome</keyword>
<comment type="caution">
    <text evidence="11">The sequence shown here is derived from an EMBL/GenBank/DDBJ whole genome shotgun (WGS) entry which is preliminary data.</text>
</comment>
<feature type="active site" description="Acyl-thioester intermediate" evidence="7">
    <location>
        <position position="88"/>
    </location>
</feature>
<dbReference type="InterPro" id="IPR020615">
    <property type="entry name" value="Thiolase_acyl_enz_int_AS"/>
</dbReference>
<comment type="similarity">
    <text evidence="1 8">Belongs to the thiolase-like superfamily. Thiolase family.</text>
</comment>
<name>A0A8J3A627_9ACTN</name>
<gene>
    <name evidence="11" type="primary">atoB</name>
    <name evidence="11" type="ORF">GCM10011354_07890</name>
</gene>
<dbReference type="PROSITE" id="PS00098">
    <property type="entry name" value="THIOLASE_1"/>
    <property type="match status" value="1"/>
</dbReference>
<dbReference type="AlphaFoldDB" id="A0A8J3A627"/>
<dbReference type="GO" id="GO:0003985">
    <property type="term" value="F:acetyl-CoA C-acetyltransferase activity"/>
    <property type="evidence" value="ECO:0007669"/>
    <property type="project" value="UniProtKB-EC"/>
</dbReference>
<keyword evidence="4 8" id="KW-0012">Acyltransferase</keyword>
<sequence>MNEVVVVGYARTPVGKFGGGLSSLSAMQLGGRAVAGALAAGAVDADQVGYVVMGHVLQAGQGQITSRQAAVEGGVGMNIAAETINKVCLSGMTAIARARDLIRVGDFDLVVAGGMESMSQAPYVLDKARFGLRMGDATLTDVMMHDGLTCAFDGCAMGLATDNHQTDKNLGISREQQDAWSARSHERAARAWKDGLFDDEVVSVEVPQRKGDPVTVAQDEGIREGTTAESLAGLRAAFTKDGTITAGNASQISDGAAALVLASRARADALGLPVLATIRSWGTVAGPDTSLHHQPSAAIRDAARRIDVDPAAFDRYEINEAFASVAIASTRDLGLHEDTVNVNGGGIALGHPIGASGARIVVSLITALRQRGGGTGAAALCGGGGQGDALLLSVD</sequence>
<dbReference type="Proteomes" id="UP000650511">
    <property type="component" value="Unassembled WGS sequence"/>
</dbReference>
<proteinExistence type="inferred from homology"/>
<dbReference type="SUPFAM" id="SSF53901">
    <property type="entry name" value="Thiolase-like"/>
    <property type="match status" value="2"/>
</dbReference>
<dbReference type="OrthoDB" id="3761315at2"/>
<reference evidence="11" key="1">
    <citation type="journal article" date="2014" name="Int. J. Syst. Evol. Microbiol.">
        <title>Complete genome sequence of Corynebacterium casei LMG S-19264T (=DSM 44701T), isolated from a smear-ripened cheese.</title>
        <authorList>
            <consortium name="US DOE Joint Genome Institute (JGI-PGF)"/>
            <person name="Walter F."/>
            <person name="Albersmeier A."/>
            <person name="Kalinowski J."/>
            <person name="Ruckert C."/>
        </authorList>
    </citation>
    <scope>NUCLEOTIDE SEQUENCE</scope>
    <source>
        <strain evidence="11">CGMCC 1.14988</strain>
    </source>
</reference>
<dbReference type="PROSITE" id="PS00737">
    <property type="entry name" value="THIOLASE_2"/>
    <property type="match status" value="1"/>
</dbReference>
<evidence type="ECO:0000256" key="7">
    <source>
        <dbReference type="PIRSR" id="PIRSR000429-1"/>
    </source>
</evidence>
<keyword evidence="3 8" id="KW-0808">Transferase</keyword>
<reference evidence="11" key="2">
    <citation type="submission" date="2020-09" db="EMBL/GenBank/DDBJ databases">
        <authorList>
            <person name="Sun Q."/>
            <person name="Zhou Y."/>
        </authorList>
    </citation>
    <scope>NUCLEOTIDE SEQUENCE</scope>
    <source>
        <strain evidence="11">CGMCC 1.14988</strain>
    </source>
</reference>
<accession>A0A8J3A627</accession>
<feature type="domain" description="Thiolase C-terminal" evidence="10">
    <location>
        <begin position="273"/>
        <end position="392"/>
    </location>
</feature>
<dbReference type="CDD" id="cd00751">
    <property type="entry name" value="thiolase"/>
    <property type="match status" value="1"/>
</dbReference>
<dbReference type="PANTHER" id="PTHR18919">
    <property type="entry name" value="ACETYL-COA C-ACYLTRANSFERASE"/>
    <property type="match status" value="1"/>
</dbReference>
<dbReference type="PROSITE" id="PS00099">
    <property type="entry name" value="THIOLASE_3"/>
    <property type="match status" value="1"/>
</dbReference>
<dbReference type="InterPro" id="IPR016039">
    <property type="entry name" value="Thiolase-like"/>
</dbReference>
<evidence type="ECO:0000313" key="11">
    <source>
        <dbReference type="EMBL" id="GGI04201.1"/>
    </source>
</evidence>
<evidence type="ECO:0000256" key="8">
    <source>
        <dbReference type="RuleBase" id="RU003557"/>
    </source>
</evidence>
<dbReference type="RefSeq" id="WP_130650737.1">
    <property type="nucleotide sequence ID" value="NZ_BMHA01000002.1"/>
</dbReference>
<evidence type="ECO:0000256" key="3">
    <source>
        <dbReference type="ARBA" id="ARBA00022679"/>
    </source>
</evidence>
<dbReference type="Pfam" id="PF02803">
    <property type="entry name" value="Thiolase_C"/>
    <property type="match status" value="1"/>
</dbReference>
<evidence type="ECO:0000256" key="1">
    <source>
        <dbReference type="ARBA" id="ARBA00010982"/>
    </source>
</evidence>
<dbReference type="InterPro" id="IPR020617">
    <property type="entry name" value="Thiolase_C"/>
</dbReference>
<dbReference type="EC" id="2.3.1.9" evidence="2"/>
<dbReference type="PIRSF" id="PIRSF000429">
    <property type="entry name" value="Ac-CoA_Ac_transf"/>
    <property type="match status" value="1"/>
</dbReference>
<dbReference type="InterPro" id="IPR020616">
    <property type="entry name" value="Thiolase_N"/>
</dbReference>
<feature type="domain" description="Thiolase N-terminal" evidence="9">
    <location>
        <begin position="4"/>
        <end position="264"/>
    </location>
</feature>
<evidence type="ECO:0000256" key="6">
    <source>
        <dbReference type="ARBA" id="ARBA00040529"/>
    </source>
</evidence>
<dbReference type="PANTHER" id="PTHR18919:SF107">
    <property type="entry name" value="ACETYL-COA ACETYLTRANSFERASE, CYTOSOLIC"/>
    <property type="match status" value="1"/>
</dbReference>